<reference evidence="1 2" key="1">
    <citation type="journal article" date="2016" name="Sci. Rep.">
        <title>Metabolic traits of an uncultured archaeal lineage -MSBL1- from brine pools of the Red Sea.</title>
        <authorList>
            <person name="Mwirichia R."/>
            <person name="Alam I."/>
            <person name="Rashid M."/>
            <person name="Vinu M."/>
            <person name="Ba-Alawi W."/>
            <person name="Anthony Kamau A."/>
            <person name="Kamanda Ngugi D."/>
            <person name="Goker M."/>
            <person name="Klenk H.P."/>
            <person name="Bajic V."/>
            <person name="Stingl U."/>
        </authorList>
    </citation>
    <scope>NUCLEOTIDE SEQUENCE [LARGE SCALE GENOMIC DNA]</scope>
    <source>
        <strain evidence="1">SCGC-AAA259E19</strain>
    </source>
</reference>
<sequence length="101" mass="11725">REGKSGLKSHYRKNLEFVLDSISKAHLPDGRKIISADHGEFLAEKSDFLNQNHQKRFEDVESRKQKDIAEKIKIGDEVVFYGHPKGVDHPVLREVPWFEVE</sequence>
<accession>A0A133UEY8</accession>
<dbReference type="EMBL" id="LHXO01000138">
    <property type="protein sequence ID" value="KXA92772.1"/>
    <property type="molecule type" value="Genomic_DNA"/>
</dbReference>
<protein>
    <submittedName>
        <fullName evidence="1">Uncharacterized protein</fullName>
    </submittedName>
</protein>
<comment type="caution">
    <text evidence="1">The sequence shown here is derived from an EMBL/GenBank/DDBJ whole genome shotgun (WGS) entry which is preliminary data.</text>
</comment>
<proteinExistence type="predicted"/>
<evidence type="ECO:0000313" key="2">
    <source>
        <dbReference type="Proteomes" id="UP000070284"/>
    </source>
</evidence>
<dbReference type="AlphaFoldDB" id="A0A133UEY8"/>
<evidence type="ECO:0000313" key="1">
    <source>
        <dbReference type="EMBL" id="KXA92772.1"/>
    </source>
</evidence>
<keyword evidence="2" id="KW-1185">Reference proteome</keyword>
<feature type="non-terminal residue" evidence="1">
    <location>
        <position position="1"/>
    </location>
</feature>
<gene>
    <name evidence="1" type="ORF">AKJ65_07065</name>
</gene>
<organism evidence="1 2">
    <name type="scientific">candidate division MSBL1 archaeon SCGC-AAA259E19</name>
    <dbReference type="NCBI Taxonomy" id="1698264"/>
    <lineage>
        <taxon>Archaea</taxon>
        <taxon>Methanobacteriati</taxon>
        <taxon>Methanobacteriota</taxon>
        <taxon>candidate division MSBL1</taxon>
    </lineage>
</organism>
<name>A0A133UEY8_9EURY</name>
<dbReference type="Proteomes" id="UP000070284">
    <property type="component" value="Unassembled WGS sequence"/>
</dbReference>